<evidence type="ECO:0000313" key="6">
    <source>
        <dbReference type="EMBL" id="CEG56030.1"/>
    </source>
</evidence>
<dbReference type="InterPro" id="IPR050703">
    <property type="entry name" value="Flavin_MAO"/>
</dbReference>
<comment type="similarity">
    <text evidence="2">Belongs to the flavin monoamine oxidase family.</text>
</comment>
<dbReference type="InterPro" id="IPR001613">
    <property type="entry name" value="Flavin_amine_oxidase"/>
</dbReference>
<accession>A0A098G3G7</accession>
<dbReference type="Gene3D" id="3.90.660.10">
    <property type="match status" value="1"/>
</dbReference>
<feature type="binding site" evidence="4">
    <location>
        <position position="342"/>
    </location>
    <ligand>
        <name>substrate</name>
    </ligand>
</feature>
<dbReference type="Proteomes" id="UP000032430">
    <property type="component" value="Chromosome I"/>
</dbReference>
<proteinExistence type="inferred from homology"/>
<organism evidence="6 7">
    <name type="scientific">Legionella fallonii LLAP-10</name>
    <dbReference type="NCBI Taxonomy" id="1212491"/>
    <lineage>
        <taxon>Bacteria</taxon>
        <taxon>Pseudomonadati</taxon>
        <taxon>Pseudomonadota</taxon>
        <taxon>Gammaproteobacteria</taxon>
        <taxon>Legionellales</taxon>
        <taxon>Legionellaceae</taxon>
        <taxon>Legionella</taxon>
    </lineage>
</organism>
<feature type="binding site" evidence="4">
    <location>
        <position position="16"/>
    </location>
    <ligand>
        <name>FAD</name>
        <dbReference type="ChEBI" id="CHEBI:57692"/>
    </ligand>
</feature>
<dbReference type="InterPro" id="IPR002937">
    <property type="entry name" value="Amino_oxidase"/>
</dbReference>
<protein>
    <submittedName>
        <fullName evidence="6">Monoamine oxidase</fullName>
        <ecNumber evidence="6">1.4.3.4</ecNumber>
    </submittedName>
</protein>
<name>A0A098G3G7_9GAMM</name>
<feature type="binding site" evidence="4">
    <location>
        <begin position="35"/>
        <end position="36"/>
    </location>
    <ligand>
        <name>FAD</name>
        <dbReference type="ChEBI" id="CHEBI:57692"/>
    </ligand>
</feature>
<dbReference type="PRINTS" id="PR00757">
    <property type="entry name" value="AMINEOXDASEF"/>
</dbReference>
<dbReference type="InterPro" id="IPR036188">
    <property type="entry name" value="FAD/NAD-bd_sf"/>
</dbReference>
<keyword evidence="3 6" id="KW-0560">Oxidoreductase</keyword>
<feature type="domain" description="Amine oxidase" evidence="5">
    <location>
        <begin position="15"/>
        <end position="449"/>
    </location>
</feature>
<dbReference type="EC" id="1.4.3.4" evidence="6"/>
<feature type="binding site" evidence="4">
    <location>
        <position position="237"/>
    </location>
    <ligand>
        <name>FAD</name>
        <dbReference type="ChEBI" id="CHEBI:57692"/>
    </ligand>
</feature>
<dbReference type="KEGG" id="lfa:LFA_0576"/>
<dbReference type="STRING" id="1212491.LFA_0576"/>
<comment type="cofactor">
    <cofactor evidence="1">
        <name>FAD</name>
        <dbReference type="ChEBI" id="CHEBI:57692"/>
    </cofactor>
</comment>
<dbReference type="Pfam" id="PF01593">
    <property type="entry name" value="Amino_oxidase"/>
    <property type="match status" value="1"/>
</dbReference>
<dbReference type="Gene3D" id="1.10.405.10">
    <property type="entry name" value="Guanine Nucleotide Dissociation Inhibitor, domain 1"/>
    <property type="match status" value="1"/>
</dbReference>
<dbReference type="HOGENOM" id="CLU_004498_0_4_6"/>
<evidence type="ECO:0000256" key="2">
    <source>
        <dbReference type="ARBA" id="ARBA00005995"/>
    </source>
</evidence>
<evidence type="ECO:0000256" key="1">
    <source>
        <dbReference type="ARBA" id="ARBA00001974"/>
    </source>
</evidence>
<dbReference type="RefSeq" id="WP_045094788.1">
    <property type="nucleotide sequence ID" value="NZ_LN614827.1"/>
</dbReference>
<dbReference type="PANTHER" id="PTHR43563:SF1">
    <property type="entry name" value="AMINE OXIDASE [FLAVIN-CONTAINING] B"/>
    <property type="match status" value="1"/>
</dbReference>
<evidence type="ECO:0000313" key="7">
    <source>
        <dbReference type="Proteomes" id="UP000032430"/>
    </source>
</evidence>
<dbReference type="Gene3D" id="3.50.50.60">
    <property type="entry name" value="FAD/NAD(P)-binding domain"/>
    <property type="match status" value="1"/>
</dbReference>
<sequence>MEQMQTEFCIIGAGFSGLAAAYKLTQAGHSVMVLEARDRVGGRVYTEILPDGTPLNWGGTFIGEGHDRLYTLIKEMQLETCEQYTQGKNLIFLNGKKYKYSNGIPRINIFSLIDYGLAVKKLEKMASKVPIANPWMAAKAPKYDKQSLGSWIDSYRNLITRTAKKILHTTFTEIFMSDPAEVSLLHALQMIHSLKSLEWIQGAKGGAQQDVVVGGMQAVAEQLMNKLNTSVHLNTAVRVIKQNEQGVEIIADTLCVQAKRVINAVPPCLAARMSYEPELPLIKSQLLDRSPAGQAIRCYAVYPEPFWRTEGFTGQGIDLDEVPQASIDLTPREGKPGVLTAYIFGPPARYFATISAEERRKLFITGLIKRFGLKAASPIFYKDLDWAAEQWSRGDMFAHYATGVLTGFGSALRQPCGRIHWAATETATDWSGSIEGAIRSGERAADEVLHAKD</sequence>
<keyword evidence="7" id="KW-1185">Reference proteome</keyword>
<feature type="binding site" evidence="4">
    <location>
        <position position="425"/>
    </location>
    <ligand>
        <name>FAD</name>
        <dbReference type="ChEBI" id="CHEBI:57692"/>
    </ligand>
</feature>
<dbReference type="OrthoDB" id="337830at2"/>
<dbReference type="SUPFAM" id="SSF51905">
    <property type="entry name" value="FAD/NAD(P)-binding domain"/>
    <property type="match status" value="1"/>
</dbReference>
<dbReference type="EMBL" id="LN614827">
    <property type="protein sequence ID" value="CEG56030.1"/>
    <property type="molecule type" value="Genomic_DNA"/>
</dbReference>
<evidence type="ECO:0000256" key="3">
    <source>
        <dbReference type="ARBA" id="ARBA00023002"/>
    </source>
</evidence>
<dbReference type="AlphaFoldDB" id="A0A098G3G7"/>
<evidence type="ECO:0000256" key="4">
    <source>
        <dbReference type="PIRSR" id="PIRSR601613-1"/>
    </source>
</evidence>
<reference evidence="7" key="1">
    <citation type="submission" date="2014-09" db="EMBL/GenBank/DDBJ databases">
        <authorList>
            <person name="Gomez-Valero L."/>
        </authorList>
    </citation>
    <scope>NUCLEOTIDE SEQUENCE [LARGE SCALE GENOMIC DNA]</scope>
    <source>
        <strain evidence="7">ATCC700992</strain>
    </source>
</reference>
<gene>
    <name evidence="6" type="primary">aofH</name>
    <name evidence="6" type="ORF">LFA_0576</name>
</gene>
<dbReference type="PANTHER" id="PTHR43563">
    <property type="entry name" value="AMINE OXIDASE"/>
    <property type="match status" value="1"/>
</dbReference>
<evidence type="ECO:0000259" key="5">
    <source>
        <dbReference type="Pfam" id="PF01593"/>
    </source>
</evidence>
<dbReference type="SUPFAM" id="SSF54373">
    <property type="entry name" value="FAD-linked reductases, C-terminal domain"/>
    <property type="match status" value="1"/>
</dbReference>
<dbReference type="GO" id="GO:0097621">
    <property type="term" value="F:monoamine oxidase activity"/>
    <property type="evidence" value="ECO:0007669"/>
    <property type="project" value="UniProtKB-EC"/>
</dbReference>